<dbReference type="GO" id="GO:0004523">
    <property type="term" value="F:RNA-DNA hybrid ribonuclease activity"/>
    <property type="evidence" value="ECO:0007669"/>
    <property type="project" value="InterPro"/>
</dbReference>
<sequence>MNKLAGWKAKYLSFAGRAVLIKSVMSAIPNHVMQGAVIPMNVCEKLDKINRDFLWGSTNERRKMHMVSWSKIVRSKEEGGLGIQEARAKNIALLSKLNWRMYHEQDALWAKVILKKYCANLRIRSRDPDKLPSSPNWKAINLGFPIFKKGIAWGIGNGSRVSVWMDNWINGDSLRGMIEGPLGQEELNLRVSDLFRCQEWKWDCISFELPQFIKDKIKSVPIQNFGSGRDTVMWKFSKNGEFSTKSAYSLANQSEENVLQFSGQWIWKLDIVPKIINFLWLCLHGSIPVKEVLAGRGINGDALCPLCREQNESILHLLRDCVFARNLWHKLEVPPTHVLSFTDGLEAWLKANCLSVVRHKGGIPWSTIFLYTVWSLWRNRNSVVFENFVPNSTLEKICLSQAKEFHYCVSKINQAAPRFWIPIKWSKPLHGWCKLNTNGASLGNPSKAGGGIFEGIGHTTSVVAELWAVRDGLNLAIQLGINCLEVELDAKIIVELLENTNSTNIKIAPLLHDCRFLLTRFTQVRVAHVYREVNRCADLLAKQGCCMRVDFAIYDTPPSVELDRLLLDDVNGLYYYRQIASTLASVATL</sequence>
<dbReference type="PANTHER" id="PTHR33116:SF78">
    <property type="entry name" value="OS12G0587133 PROTEIN"/>
    <property type="match status" value="1"/>
</dbReference>
<evidence type="ECO:0000313" key="4">
    <source>
        <dbReference type="Proteomes" id="UP001324115"/>
    </source>
</evidence>
<evidence type="ECO:0008006" key="5">
    <source>
        <dbReference type="Google" id="ProtNLM"/>
    </source>
</evidence>
<dbReference type="CDD" id="cd06222">
    <property type="entry name" value="RNase_H_like"/>
    <property type="match status" value="1"/>
</dbReference>
<evidence type="ECO:0000259" key="2">
    <source>
        <dbReference type="Pfam" id="PF13966"/>
    </source>
</evidence>
<dbReference type="SUPFAM" id="SSF53098">
    <property type="entry name" value="Ribonuclease H-like"/>
    <property type="match status" value="1"/>
</dbReference>
<keyword evidence="4" id="KW-1185">Reference proteome</keyword>
<evidence type="ECO:0000313" key="3">
    <source>
        <dbReference type="EMBL" id="KAK4584355.1"/>
    </source>
</evidence>
<dbReference type="GO" id="GO:0003676">
    <property type="term" value="F:nucleic acid binding"/>
    <property type="evidence" value="ECO:0007669"/>
    <property type="project" value="InterPro"/>
</dbReference>
<dbReference type="InterPro" id="IPR036397">
    <property type="entry name" value="RNaseH_sf"/>
</dbReference>
<gene>
    <name evidence="3" type="ORF">RGQ29_022187</name>
</gene>
<feature type="domain" description="RNase H type-1" evidence="1">
    <location>
        <begin position="457"/>
        <end position="543"/>
    </location>
</feature>
<proteinExistence type="predicted"/>
<comment type="caution">
    <text evidence="3">The sequence shown here is derived from an EMBL/GenBank/DDBJ whole genome shotgun (WGS) entry which is preliminary data.</text>
</comment>
<dbReference type="PANTHER" id="PTHR33116">
    <property type="entry name" value="REVERSE TRANSCRIPTASE ZINC-BINDING DOMAIN-CONTAINING PROTEIN-RELATED-RELATED"/>
    <property type="match status" value="1"/>
</dbReference>
<dbReference type="InterPro" id="IPR002156">
    <property type="entry name" value="RNaseH_domain"/>
</dbReference>
<dbReference type="InterPro" id="IPR012337">
    <property type="entry name" value="RNaseH-like_sf"/>
</dbReference>
<feature type="domain" description="Reverse transcriptase zinc-binding" evidence="2">
    <location>
        <begin position="242"/>
        <end position="328"/>
    </location>
</feature>
<dbReference type="Pfam" id="PF13966">
    <property type="entry name" value="zf-RVT"/>
    <property type="match status" value="1"/>
</dbReference>
<accession>A0AAN7F2F9</accession>
<protein>
    <recommendedName>
        <fullName evidence="5">RNase H type-1 domain-containing protein</fullName>
    </recommendedName>
</protein>
<dbReference type="Pfam" id="PF13456">
    <property type="entry name" value="RVT_3"/>
    <property type="match status" value="1"/>
</dbReference>
<name>A0AAN7F2F9_QUERU</name>
<dbReference type="InterPro" id="IPR044730">
    <property type="entry name" value="RNase_H-like_dom_plant"/>
</dbReference>
<dbReference type="Proteomes" id="UP001324115">
    <property type="component" value="Unassembled WGS sequence"/>
</dbReference>
<reference evidence="3 4" key="1">
    <citation type="journal article" date="2023" name="G3 (Bethesda)">
        <title>A haplotype-resolved chromosome-scale genome for Quercus rubra L. provides insights into the genetics of adaptive traits for red oak species.</title>
        <authorList>
            <person name="Kapoor B."/>
            <person name="Jenkins J."/>
            <person name="Schmutz J."/>
            <person name="Zhebentyayeva T."/>
            <person name="Kuelheim C."/>
            <person name="Coggeshall M."/>
            <person name="Heim C."/>
            <person name="Lasky J.R."/>
            <person name="Leites L."/>
            <person name="Islam-Faridi N."/>
            <person name="Romero-Severson J."/>
            <person name="DeLeo V.L."/>
            <person name="Lucas S.M."/>
            <person name="Lazic D."/>
            <person name="Gailing O."/>
            <person name="Carlson J."/>
            <person name="Staton M."/>
        </authorList>
    </citation>
    <scope>NUCLEOTIDE SEQUENCE [LARGE SCALE GENOMIC DNA]</scope>
    <source>
        <strain evidence="3">Pseudo-F2</strain>
    </source>
</reference>
<dbReference type="InterPro" id="IPR026960">
    <property type="entry name" value="RVT-Znf"/>
</dbReference>
<dbReference type="AlphaFoldDB" id="A0AAN7F2F9"/>
<organism evidence="3 4">
    <name type="scientific">Quercus rubra</name>
    <name type="common">Northern red oak</name>
    <name type="synonym">Quercus borealis</name>
    <dbReference type="NCBI Taxonomy" id="3512"/>
    <lineage>
        <taxon>Eukaryota</taxon>
        <taxon>Viridiplantae</taxon>
        <taxon>Streptophyta</taxon>
        <taxon>Embryophyta</taxon>
        <taxon>Tracheophyta</taxon>
        <taxon>Spermatophyta</taxon>
        <taxon>Magnoliopsida</taxon>
        <taxon>eudicotyledons</taxon>
        <taxon>Gunneridae</taxon>
        <taxon>Pentapetalae</taxon>
        <taxon>rosids</taxon>
        <taxon>fabids</taxon>
        <taxon>Fagales</taxon>
        <taxon>Fagaceae</taxon>
        <taxon>Quercus</taxon>
    </lineage>
</organism>
<dbReference type="Gene3D" id="3.30.420.10">
    <property type="entry name" value="Ribonuclease H-like superfamily/Ribonuclease H"/>
    <property type="match status" value="1"/>
</dbReference>
<evidence type="ECO:0000259" key="1">
    <source>
        <dbReference type="Pfam" id="PF13456"/>
    </source>
</evidence>
<dbReference type="EMBL" id="JAXUIC010000006">
    <property type="protein sequence ID" value="KAK4584355.1"/>
    <property type="molecule type" value="Genomic_DNA"/>
</dbReference>